<evidence type="ECO:0000313" key="2">
    <source>
        <dbReference type="Proteomes" id="UP000008080"/>
    </source>
</evidence>
<gene>
    <name evidence="1" type="ordered locus">Bd0516</name>
</gene>
<dbReference type="HOGENOM" id="CLU_3180638_0_0_7"/>
<reference evidence="1 2" key="1">
    <citation type="journal article" date="2004" name="Science">
        <title>A predator unmasked: life cycle of Bdellovibrio bacteriovorus from a genomic perspective.</title>
        <authorList>
            <person name="Rendulic S."/>
            <person name="Jagtap P."/>
            <person name="Rosinus A."/>
            <person name="Eppinger M."/>
            <person name="Baar C."/>
            <person name="Lanz C."/>
            <person name="Keller H."/>
            <person name="Lambert C."/>
            <person name="Evans K.J."/>
            <person name="Goesmann A."/>
            <person name="Meyer F."/>
            <person name="Sockett R.E."/>
            <person name="Schuster S.C."/>
        </authorList>
    </citation>
    <scope>NUCLEOTIDE SEQUENCE [LARGE SCALE GENOMIC DNA]</scope>
    <source>
        <strain evidence="2">ATCC 15356 / DSM 50701 / NCIMB 9529 / HD100</strain>
    </source>
</reference>
<dbReference type="Proteomes" id="UP000008080">
    <property type="component" value="Chromosome"/>
</dbReference>
<dbReference type="STRING" id="264462.Bd0516"/>
<dbReference type="EMBL" id="BX842647">
    <property type="protein sequence ID" value="CAE78493.1"/>
    <property type="molecule type" value="Genomic_DNA"/>
</dbReference>
<protein>
    <submittedName>
        <fullName evidence="1">Uncharacterized protein</fullName>
    </submittedName>
</protein>
<dbReference type="KEGG" id="bba:Bd0516"/>
<organism evidence="1 2">
    <name type="scientific">Bdellovibrio bacteriovorus (strain ATCC 15356 / DSM 50701 / NCIMB 9529 / HD100)</name>
    <dbReference type="NCBI Taxonomy" id="264462"/>
    <lineage>
        <taxon>Bacteria</taxon>
        <taxon>Pseudomonadati</taxon>
        <taxon>Bdellovibrionota</taxon>
        <taxon>Bdellovibrionia</taxon>
        <taxon>Bdellovibrionales</taxon>
        <taxon>Pseudobdellovibrionaceae</taxon>
        <taxon>Bdellovibrio</taxon>
    </lineage>
</organism>
<name>Q6MQF4_BDEBA</name>
<keyword evidence="2" id="KW-1185">Reference proteome</keyword>
<dbReference type="AlphaFoldDB" id="Q6MQF4"/>
<evidence type="ECO:0000313" key="1">
    <source>
        <dbReference type="EMBL" id="CAE78493.1"/>
    </source>
</evidence>
<proteinExistence type="predicted"/>
<accession>Q6MQF4</accession>
<sequence length="46" mass="5138">MILIFGSSSGGSRFALSEISDFDYIGFKASRKSLHPQKRISFRDAI</sequence>